<evidence type="ECO:0000313" key="5">
    <source>
        <dbReference type="EMBL" id="EEQ99422.1"/>
    </source>
</evidence>
<dbReference type="PANTHER" id="PTHR48081">
    <property type="entry name" value="AB HYDROLASE SUPERFAMILY PROTEIN C4A8.06C"/>
    <property type="match status" value="1"/>
</dbReference>
<dbReference type="Proteomes" id="UP000007800">
    <property type="component" value="Unassembled WGS sequence"/>
</dbReference>
<gene>
    <name evidence="5" type="ORF">Pmar_PMAR002519</name>
</gene>
<dbReference type="AlphaFoldDB" id="C5LV07"/>
<dbReference type="OrthoDB" id="408631at2759"/>
<comment type="similarity">
    <text evidence="1">Belongs to the 'GDXG' lipolytic enzyme family.</text>
</comment>
<feature type="active site" evidence="3">
    <location>
        <position position="153"/>
    </location>
</feature>
<evidence type="ECO:0000256" key="1">
    <source>
        <dbReference type="ARBA" id="ARBA00010515"/>
    </source>
</evidence>
<dbReference type="OMA" id="QATFMAD"/>
<dbReference type="InterPro" id="IPR033140">
    <property type="entry name" value="Lipase_GDXG_put_SER_AS"/>
</dbReference>
<evidence type="ECO:0000256" key="2">
    <source>
        <dbReference type="ARBA" id="ARBA00022801"/>
    </source>
</evidence>
<dbReference type="RefSeq" id="XP_002766705.1">
    <property type="nucleotide sequence ID" value="XM_002766659.1"/>
</dbReference>
<dbReference type="InParanoid" id="C5LV07"/>
<protein>
    <submittedName>
        <fullName evidence="5">Acetyl-hydrolase, putative</fullName>
    </submittedName>
</protein>
<dbReference type="SUPFAM" id="SSF53474">
    <property type="entry name" value="alpha/beta-Hydrolases"/>
    <property type="match status" value="1"/>
</dbReference>
<reference evidence="5 6" key="1">
    <citation type="submission" date="2008-07" db="EMBL/GenBank/DDBJ databases">
        <authorList>
            <person name="El-Sayed N."/>
            <person name="Caler E."/>
            <person name="Inman J."/>
            <person name="Amedeo P."/>
            <person name="Hass B."/>
            <person name="Wortman J."/>
        </authorList>
    </citation>
    <scope>NUCLEOTIDE SEQUENCE [LARGE SCALE GENOMIC DNA]</scope>
    <source>
        <strain evidence="6">ATCC 50983 / TXsc</strain>
    </source>
</reference>
<dbReference type="GeneID" id="9045777"/>
<feature type="domain" description="Alpha/beta hydrolase fold-3" evidence="4">
    <location>
        <begin position="79"/>
        <end position="215"/>
    </location>
</feature>
<dbReference type="Gene3D" id="3.40.50.1820">
    <property type="entry name" value="alpha/beta hydrolase"/>
    <property type="match status" value="1"/>
</dbReference>
<keyword evidence="6" id="KW-1185">Reference proteome</keyword>
<proteinExistence type="inferred from homology"/>
<sequence>MRTGLSKIVRMVAHNVGQSQATFMADRALANWFGRYLGKYWQRKYKFDLKKVQVSPSCTVHVLSRIAAAQEPPETSRWLMYLHGGGFCMLDPRYYYGLAAHIARDGRFQGVVIPDFRLSPDFGYPAQLEDCLSTYDWLREDQKAAKVAIAGDSSGGNLAAAVTLEKKDTPPEAVALFSPFLDLTISGETYDLNADTDRLVSKTNARRAAEMYVSGKFEPITTEEVKTKSLSEAVLCDSVKFYEKVSGASLPPLSELVKQKEYSRHEKNGKVLELFPHQPHAFEAFAPKKPSSELAIESVSRFFNKSLADTDTTTEKSIYRDGDN</sequence>
<dbReference type="InterPro" id="IPR029058">
    <property type="entry name" value="AB_hydrolase_fold"/>
</dbReference>
<organism evidence="6">
    <name type="scientific">Perkinsus marinus (strain ATCC 50983 / TXsc)</name>
    <dbReference type="NCBI Taxonomy" id="423536"/>
    <lineage>
        <taxon>Eukaryota</taxon>
        <taxon>Sar</taxon>
        <taxon>Alveolata</taxon>
        <taxon>Perkinsozoa</taxon>
        <taxon>Perkinsea</taxon>
        <taxon>Perkinsida</taxon>
        <taxon>Perkinsidae</taxon>
        <taxon>Perkinsus</taxon>
    </lineage>
</organism>
<dbReference type="PANTHER" id="PTHR48081:SF8">
    <property type="entry name" value="ALPHA_BETA HYDROLASE FOLD-3 DOMAIN-CONTAINING PROTEIN-RELATED"/>
    <property type="match status" value="1"/>
</dbReference>
<evidence type="ECO:0000313" key="6">
    <source>
        <dbReference type="Proteomes" id="UP000007800"/>
    </source>
</evidence>
<dbReference type="GO" id="GO:0016787">
    <property type="term" value="F:hydrolase activity"/>
    <property type="evidence" value="ECO:0007669"/>
    <property type="project" value="UniProtKB-KW"/>
</dbReference>
<dbReference type="PROSITE" id="PS01174">
    <property type="entry name" value="LIPASE_GDXG_SER"/>
    <property type="match status" value="1"/>
</dbReference>
<evidence type="ECO:0000259" key="4">
    <source>
        <dbReference type="Pfam" id="PF07859"/>
    </source>
</evidence>
<name>C5LV07_PERM5</name>
<dbReference type="EMBL" id="GG685710">
    <property type="protein sequence ID" value="EEQ99422.1"/>
    <property type="molecule type" value="Genomic_DNA"/>
</dbReference>
<keyword evidence="2 5" id="KW-0378">Hydrolase</keyword>
<accession>C5LV07</accession>
<dbReference type="InterPro" id="IPR013094">
    <property type="entry name" value="AB_hydrolase_3"/>
</dbReference>
<evidence type="ECO:0000256" key="3">
    <source>
        <dbReference type="PROSITE-ProRule" id="PRU10038"/>
    </source>
</evidence>
<dbReference type="InterPro" id="IPR050300">
    <property type="entry name" value="GDXG_lipolytic_enzyme"/>
</dbReference>
<dbReference type="Pfam" id="PF07859">
    <property type="entry name" value="Abhydrolase_3"/>
    <property type="match status" value="1"/>
</dbReference>